<evidence type="ECO:0000256" key="1">
    <source>
        <dbReference type="SAM" id="Phobius"/>
    </source>
</evidence>
<keyword evidence="1" id="KW-1133">Transmembrane helix</keyword>
<comment type="caution">
    <text evidence="2">The sequence shown here is derived from an EMBL/GenBank/DDBJ whole genome shotgun (WGS) entry which is preliminary data.</text>
</comment>
<keyword evidence="1" id="KW-0472">Membrane</keyword>
<feature type="transmembrane region" description="Helical" evidence="1">
    <location>
        <begin position="118"/>
        <end position="143"/>
    </location>
</feature>
<reference evidence="2 3" key="1">
    <citation type="submission" date="2024-03" db="EMBL/GenBank/DDBJ databases">
        <title>Actinomycetospora sp. OC33-EN06, a novel actinomycete isolated from wild orchid (Aerides multiflora).</title>
        <authorList>
            <person name="Suriyachadkun C."/>
        </authorList>
    </citation>
    <scope>NUCLEOTIDE SEQUENCE [LARGE SCALE GENOMIC DNA]</scope>
    <source>
        <strain evidence="2 3">OC33-EN06</strain>
    </source>
</reference>
<evidence type="ECO:0000313" key="2">
    <source>
        <dbReference type="EMBL" id="MEJ2889274.1"/>
    </source>
</evidence>
<dbReference type="InterPro" id="IPR000462">
    <property type="entry name" value="CDP-OH_P_trans"/>
</dbReference>
<proteinExistence type="predicted"/>
<sequence>MDVDDLEGYFDRWSRAHGGYDVRGSRPTRAWLRVAHFFGAPLARRGVSPTTVTLVGGVGAIAVGAVAALGGRWPVLAAALVVVVAVLDGVDGAVAQLTDSSTAWGRVVDQLVDRVGDLSMVVGLWALGAPGLLCAAAAVLTVLDESIRGSAAAEGVGAVGLVSFPERPARLLLGGLAFLVAGLVPDVAGVTVTVAAAVWTLLAVVATGQLVVNVRRKLHGRPRNLSDLDG</sequence>
<keyword evidence="3" id="KW-1185">Reference proteome</keyword>
<keyword evidence="1" id="KW-0812">Transmembrane</keyword>
<dbReference type="Gene3D" id="1.20.120.1760">
    <property type="match status" value="1"/>
</dbReference>
<dbReference type="Proteomes" id="UP001370100">
    <property type="component" value="Unassembled WGS sequence"/>
</dbReference>
<accession>A0ABU8NBE5</accession>
<dbReference type="Pfam" id="PF01066">
    <property type="entry name" value="CDP-OH_P_transf"/>
    <property type="match status" value="1"/>
</dbReference>
<feature type="transmembrane region" description="Helical" evidence="1">
    <location>
        <begin position="76"/>
        <end position="98"/>
    </location>
</feature>
<name>A0ABU8NBE5_9PSEU</name>
<feature type="transmembrane region" description="Helical" evidence="1">
    <location>
        <begin position="51"/>
        <end position="69"/>
    </location>
</feature>
<dbReference type="RefSeq" id="WP_337716670.1">
    <property type="nucleotide sequence ID" value="NZ_JBBEGL010000006.1"/>
</dbReference>
<dbReference type="InterPro" id="IPR043130">
    <property type="entry name" value="CDP-OH_PTrfase_TM_dom"/>
</dbReference>
<protein>
    <submittedName>
        <fullName evidence="2">CDP-alcohol phosphatidyltransferase family protein</fullName>
    </submittedName>
</protein>
<evidence type="ECO:0000313" key="3">
    <source>
        <dbReference type="Proteomes" id="UP001370100"/>
    </source>
</evidence>
<feature type="transmembrane region" description="Helical" evidence="1">
    <location>
        <begin position="171"/>
        <end position="188"/>
    </location>
</feature>
<dbReference type="EMBL" id="JBBEGL010000006">
    <property type="protein sequence ID" value="MEJ2889274.1"/>
    <property type="molecule type" value="Genomic_DNA"/>
</dbReference>
<gene>
    <name evidence="2" type="ORF">WCD41_22635</name>
</gene>
<feature type="transmembrane region" description="Helical" evidence="1">
    <location>
        <begin position="194"/>
        <end position="214"/>
    </location>
</feature>
<organism evidence="2 3">
    <name type="scientific">Actinomycetospora aeridis</name>
    <dbReference type="NCBI Taxonomy" id="3129231"/>
    <lineage>
        <taxon>Bacteria</taxon>
        <taxon>Bacillati</taxon>
        <taxon>Actinomycetota</taxon>
        <taxon>Actinomycetes</taxon>
        <taxon>Pseudonocardiales</taxon>
        <taxon>Pseudonocardiaceae</taxon>
        <taxon>Actinomycetospora</taxon>
    </lineage>
</organism>